<protein>
    <recommendedName>
        <fullName evidence="14">LPXTG cell wall anchor domain-containing protein</fullName>
    </recommendedName>
</protein>
<name>A0ABX4XRU8_9LIST</name>
<dbReference type="Proteomes" id="UP000236500">
    <property type="component" value="Unassembled WGS sequence"/>
</dbReference>
<dbReference type="InterPro" id="IPR013783">
    <property type="entry name" value="Ig-like_fold"/>
</dbReference>
<evidence type="ECO:0000256" key="3">
    <source>
        <dbReference type="ARBA" id="ARBA00022512"/>
    </source>
</evidence>
<keyword evidence="8" id="KW-1133">Transmembrane helix</keyword>
<dbReference type="InterPro" id="IPR008966">
    <property type="entry name" value="Adhesion_dom_sf"/>
</dbReference>
<evidence type="ECO:0000313" key="12">
    <source>
        <dbReference type="EMBL" id="PNP94393.1"/>
    </source>
</evidence>
<keyword evidence="13" id="KW-1185">Reference proteome</keyword>
<dbReference type="PANTHER" id="PTHR36108">
    <property type="entry name" value="COLOSSIN-B-RELATED"/>
    <property type="match status" value="1"/>
</dbReference>
<feature type="domain" description="T-Q ester bond containing" evidence="11">
    <location>
        <begin position="1492"/>
        <end position="1610"/>
    </location>
</feature>
<keyword evidence="5" id="KW-0732">Signal</keyword>
<evidence type="ECO:0000256" key="7">
    <source>
        <dbReference type="SAM" id="MobiDB-lite"/>
    </source>
</evidence>
<evidence type="ECO:0000256" key="8">
    <source>
        <dbReference type="SAM" id="Phobius"/>
    </source>
</evidence>
<keyword evidence="4" id="KW-0964">Secreted</keyword>
<feature type="region of interest" description="Disordered" evidence="7">
    <location>
        <begin position="1859"/>
        <end position="1882"/>
    </location>
</feature>
<keyword evidence="8" id="KW-0812">Transmembrane</keyword>
<evidence type="ECO:0000256" key="5">
    <source>
        <dbReference type="ARBA" id="ARBA00022729"/>
    </source>
</evidence>
<keyword evidence="6" id="KW-0572">Peptidoglycan-anchor</keyword>
<evidence type="ECO:0000256" key="2">
    <source>
        <dbReference type="ARBA" id="ARBA00007257"/>
    </source>
</evidence>
<feature type="domain" description="T-Q ester bond containing" evidence="11">
    <location>
        <begin position="1002"/>
        <end position="1121"/>
    </location>
</feature>
<dbReference type="EMBL" id="MPDH01000002">
    <property type="protein sequence ID" value="PNP94393.1"/>
    <property type="molecule type" value="Genomic_DNA"/>
</dbReference>
<feature type="domain" description="T-Q ester bond containing" evidence="11">
    <location>
        <begin position="1614"/>
        <end position="1733"/>
    </location>
</feature>
<proteinExistence type="inferred from homology"/>
<dbReference type="NCBIfam" id="NF033903">
    <property type="entry name" value="VaFE_rpt"/>
    <property type="match status" value="10"/>
</dbReference>
<gene>
    <name evidence="12" type="ORF">BMT55_02590</name>
</gene>
<evidence type="ECO:0000313" key="13">
    <source>
        <dbReference type="Proteomes" id="UP000236500"/>
    </source>
</evidence>
<dbReference type="RefSeq" id="WP_103034795.1">
    <property type="nucleotide sequence ID" value="NZ_MPDH01000002.1"/>
</dbReference>
<evidence type="ECO:0000256" key="6">
    <source>
        <dbReference type="ARBA" id="ARBA00023088"/>
    </source>
</evidence>
<sequence>MKTIKKIISMLLICTLIMGLLPIQMMASASVSWGTEFITNINITDRNGNTISEAPISKSFKVRYDWTIPNNIDVKEGNTMNITLPEGLRTAQNDVMEFKAASGAVVARGQATSPGGTAYNVTFTDYPETHSNVRGYVEFYIQFDSSVKPQQKIEFDSLPGKQPVTITAIKEDEGEGPPGEPGPVEITTDTSYKMRSYRGKGIIEWYIFVIPPKLKSNPAGPGYYDPVYNVVLEDTYGVGHTLISDSVRVRQAYGVRGGFFVENRLPEMEITKKDAAARTFSLDLGNLDDGFGREITYRTKITDADQEAFYNEVAIKGDGFERKINGTLRLEGGTGGAEGEQAGFTVIKQDENGKPLEGASFDLYRMSASGGETEIATDLTSDKNGVISHDKLRFGTYELREKNAPEGYKRLDAPYRFVLDSSGMTTLGIPIINEREKAPVGSVELSKYDEADKSKQLAGAKFDLYRGPPAAGKTPISSYTTSASGIVLVNDLEFGDYYFVEKEAPEGYELDVTPRMFTIGQDQVAVPFELGVANRAILDPTIQTIAFETGTENKVLFPSEAAQISDRVSYNDLTLGKEYRLDATLVTKNSALQLTTGQKQFTAMSTAGQEVVDLAAFDARALRGQQVVVFEQLIDVKSGLIVATHEDLNDADQTVAFSDPRGGVSFTKVDADTQNPLAGAEFTLYEGTSNTPGNALGVYISAVSTGKVEVNNLPYGNYHFVEIKAPSGGYILDGKAIDFEIMSDGTVLELDNVTNKRDYQPRIETLAFETGTNNKALYPGVATSISDRVMYEELTPGKAYRLEAELMTKDGQTVLTQGSKTFTTTTENGEEVVALDGFDARALKGQQVVVFERLIDTSTDEVVATHEDLNDADQTVSFFAPSLQTFAFETSTGLQHDIHPHQNVQLSDRVVYTNLNPGERYTLEATLVDKLTGNIVLTQGSHEFIPTTASGEVTVPLNNLDATALKGNSYVVFEVLKDESGQVMATHTDKDSMTQTVSFIEPSIGTVARDKETGKSSVHAGPITIVDMVQYQNLDTTQTYDIEGILMDKATNQPLLVNGQTITATKAFSPANVDGTEEIEFTVDASQLNGKDIVVFETLKLNGALVAVHQDINDVKQTIKVVDPAIGTTLRDEETATQAPSPEEDVTLVDVVKYENLIPGHEYTVQGILMDKATEAPLVIDGEQVEAETTFTPETANGEVEVTFTFNAKGLAGQEIVAFEYLYQNGKEMTSHADINDANQTVMFKTPKIATTATNQNGDKKINADKVTTIIDTIGYEDLIAGKEYTVQGILMDKTTNAPILVNGKEVRGETTFTPANIDGSVEVVFTFDASDLYGKDIVVFEKLMRNGKEVVNHEDISDEGQTVFIENPEIGTTLRDAETGTQSPSPEEEISLVDTVRYENLTPGREYTVKGTLMDKVTEAPLLVNGEQVEAETTFTPERPNGEVDVIFTFGAKGFAGQGVVAFERLYQNGKEVAVHTDINDANQTVTFKTPEIGTTATDQNGEKELNADNEVTIIDVVDYKDLIAGKEYTLQGILMDKATNAPVLVNGEEVRGETTFTPEDTDGSVEVAFIFDASDLYGKDLVVFEKLMRNGKEVVNHEDINDEGQTVTIKTPEIGTTLRDEETNTQTPSPEEDVTLIDTVRYENLTPGREYTVQGILMDKATEAPLLVDGKQVEAETTFTPETPNGEVDVTFTFNAKALAGQEVVAFERLYTDNKEVAVHTDINDADQTVTFTKPDLKTIATDQNGEKEIMPEEKVSIIDKVYYEDLIVGKEYTVTGKLMDKATNKPVLSNGKEVLGETTFTPEEPNGVVEVAFDLDARELGGREVVVFEKLFRNGKEVVGHEDINDLDQTVRFIEQPDPENTGQPERVDRLGDPQNPLKPENLSVAGNGISKIEEIEKVDKVDKDNKGKENTILTEKMPKTGDTFSLLNLLFGSIIIVMGSSMFLRKRKQHL</sequence>
<dbReference type="NCBIfam" id="TIGR01167">
    <property type="entry name" value="LPXTG_anchor"/>
    <property type="match status" value="1"/>
</dbReference>
<dbReference type="Gene3D" id="2.60.40.740">
    <property type="match status" value="1"/>
</dbReference>
<feature type="domain" description="T-Q ester bond containing" evidence="11">
    <location>
        <begin position="881"/>
        <end position="998"/>
    </location>
</feature>
<dbReference type="PANTHER" id="PTHR36108:SF13">
    <property type="entry name" value="COLOSSIN-B-RELATED"/>
    <property type="match status" value="1"/>
</dbReference>
<evidence type="ECO:0000256" key="1">
    <source>
        <dbReference type="ARBA" id="ARBA00004168"/>
    </source>
</evidence>
<dbReference type="InterPro" id="IPR041100">
    <property type="entry name" value="TQ"/>
</dbReference>
<dbReference type="Pfam" id="PF18202">
    <property type="entry name" value="TQ"/>
    <property type="match status" value="10"/>
</dbReference>
<keyword evidence="3" id="KW-0134">Cell wall</keyword>
<dbReference type="InterPro" id="IPR041171">
    <property type="entry name" value="SDR_Ig"/>
</dbReference>
<keyword evidence="8" id="KW-0472">Membrane</keyword>
<dbReference type="Gene3D" id="2.60.40.3930">
    <property type="match status" value="10"/>
</dbReference>
<dbReference type="SUPFAM" id="SSF49401">
    <property type="entry name" value="Bacterial adhesins"/>
    <property type="match status" value="2"/>
</dbReference>
<organism evidence="12 13">
    <name type="scientific">Listeria newyorkensis</name>
    <dbReference type="NCBI Taxonomy" id="1497681"/>
    <lineage>
        <taxon>Bacteria</taxon>
        <taxon>Bacillati</taxon>
        <taxon>Bacillota</taxon>
        <taxon>Bacilli</taxon>
        <taxon>Bacillales</taxon>
        <taxon>Listeriaceae</taxon>
        <taxon>Listeria</taxon>
    </lineage>
</organism>
<dbReference type="InterPro" id="IPR011252">
    <property type="entry name" value="Fibrogen-bd_dom1"/>
</dbReference>
<feature type="domain" description="SpaA-like prealbumin fold" evidence="9">
    <location>
        <begin position="441"/>
        <end position="523"/>
    </location>
</feature>
<dbReference type="Pfam" id="PF17802">
    <property type="entry name" value="SpaA"/>
    <property type="match status" value="3"/>
</dbReference>
<feature type="domain" description="T-Q ester bond containing" evidence="11">
    <location>
        <begin position="1124"/>
        <end position="1243"/>
    </location>
</feature>
<feature type="domain" description="T-Q ester bond containing" evidence="11">
    <location>
        <begin position="1247"/>
        <end position="1365"/>
    </location>
</feature>
<feature type="transmembrane region" description="Helical" evidence="8">
    <location>
        <begin position="1928"/>
        <end position="1948"/>
    </location>
</feature>
<evidence type="ECO:0000259" key="9">
    <source>
        <dbReference type="Pfam" id="PF17802"/>
    </source>
</evidence>
<feature type="domain" description="T-Q ester bond containing" evidence="11">
    <location>
        <begin position="1369"/>
        <end position="1488"/>
    </location>
</feature>
<evidence type="ECO:0000259" key="10">
    <source>
        <dbReference type="Pfam" id="PF17961"/>
    </source>
</evidence>
<evidence type="ECO:0000256" key="4">
    <source>
        <dbReference type="ARBA" id="ARBA00022525"/>
    </source>
</evidence>
<accession>A0ABX4XRU8</accession>
<dbReference type="Pfam" id="PF17961">
    <property type="entry name" value="Big_8"/>
    <property type="match status" value="1"/>
</dbReference>
<evidence type="ECO:0000259" key="11">
    <source>
        <dbReference type="Pfam" id="PF18202"/>
    </source>
</evidence>
<dbReference type="InterPro" id="IPR041033">
    <property type="entry name" value="SpaA_PFL_dom_1"/>
</dbReference>
<comment type="subcellular location">
    <subcellularLocation>
        <location evidence="1">Secreted</location>
        <location evidence="1">Cell wall</location>
        <topology evidence="1">Peptidoglycan-anchor</topology>
    </subcellularLocation>
</comment>
<feature type="domain" description="SpaA-like prealbumin fold" evidence="9">
    <location>
        <begin position="344"/>
        <end position="425"/>
    </location>
</feature>
<feature type="domain" description="T-Q ester bond containing" evidence="11">
    <location>
        <begin position="540"/>
        <end position="656"/>
    </location>
</feature>
<dbReference type="SUPFAM" id="SSF49478">
    <property type="entry name" value="Cna protein B-type domain"/>
    <property type="match status" value="1"/>
</dbReference>
<feature type="domain" description="SDR-like Ig" evidence="10">
    <location>
        <begin position="57"/>
        <end position="150"/>
    </location>
</feature>
<dbReference type="Gene3D" id="2.60.40.10">
    <property type="entry name" value="Immunoglobulins"/>
    <property type="match status" value="3"/>
</dbReference>
<feature type="domain" description="T-Q ester bond containing" evidence="11">
    <location>
        <begin position="761"/>
        <end position="877"/>
    </location>
</feature>
<feature type="domain" description="SpaA-like prealbumin fold" evidence="9">
    <location>
        <begin position="663"/>
        <end position="751"/>
    </location>
</feature>
<comment type="similarity">
    <text evidence="2">Belongs to the serine-aspartate repeat-containing protein (SDr) family.</text>
</comment>
<dbReference type="Gene3D" id="2.60.40.1280">
    <property type="match status" value="1"/>
</dbReference>
<evidence type="ECO:0008006" key="14">
    <source>
        <dbReference type="Google" id="ProtNLM"/>
    </source>
</evidence>
<comment type="caution">
    <text evidence="12">The sequence shown here is derived from an EMBL/GenBank/DDBJ whole genome shotgun (WGS) entry which is preliminary data.</text>
</comment>
<reference evidence="12 13" key="1">
    <citation type="submission" date="2016-11" db="EMBL/GenBank/DDBJ databases">
        <title>Whole Genome Sequence of Listeria newyorkensis.</title>
        <authorList>
            <person name="Frink S."/>
            <person name="Morales C."/>
            <person name="Kiang D."/>
        </authorList>
    </citation>
    <scope>NUCLEOTIDE SEQUENCE [LARGE SCALE GENOMIC DNA]</scope>
    <source>
        <strain evidence="12 13">F1604011-044</strain>
    </source>
</reference>
<feature type="domain" description="T-Q ester bond containing" evidence="11">
    <location>
        <begin position="1737"/>
        <end position="1855"/>
    </location>
</feature>